<dbReference type="AlphaFoldDB" id="A0A6M3LI88"/>
<protein>
    <recommendedName>
        <fullName evidence="1">Bbp19-like phage domain-containing protein</fullName>
    </recommendedName>
</protein>
<organism evidence="2">
    <name type="scientific">viral metagenome</name>
    <dbReference type="NCBI Taxonomy" id="1070528"/>
    <lineage>
        <taxon>unclassified sequences</taxon>
        <taxon>metagenomes</taxon>
        <taxon>organismal metagenomes</taxon>
    </lineage>
</organism>
<reference evidence="2" key="1">
    <citation type="submission" date="2020-03" db="EMBL/GenBank/DDBJ databases">
        <title>The deep terrestrial virosphere.</title>
        <authorList>
            <person name="Holmfeldt K."/>
            <person name="Nilsson E."/>
            <person name="Simone D."/>
            <person name="Lopez-Fernandez M."/>
            <person name="Wu X."/>
            <person name="de Brujin I."/>
            <person name="Lundin D."/>
            <person name="Andersson A."/>
            <person name="Bertilsson S."/>
            <person name="Dopson M."/>
        </authorList>
    </citation>
    <scope>NUCLEOTIDE SEQUENCE</scope>
    <source>
        <strain evidence="2">MM415B03934</strain>
    </source>
</reference>
<dbReference type="EMBL" id="MT143211">
    <property type="protein sequence ID" value="QJA94193.1"/>
    <property type="molecule type" value="Genomic_DNA"/>
</dbReference>
<evidence type="ECO:0000313" key="2">
    <source>
        <dbReference type="EMBL" id="QJA94193.1"/>
    </source>
</evidence>
<accession>A0A6M3LI88</accession>
<sequence length="87" mass="10184">MDNYNIDVEIKKKIADKQQVYQRVFNTDDGKAVLKDLESRAFIKVTTYDSDIKKMCINEGRRSLYAYIVNFLNKDLQSILEEITGKE</sequence>
<proteinExistence type="predicted"/>
<dbReference type="InterPro" id="IPR057447">
    <property type="entry name" value="Bbp19-like_phage"/>
</dbReference>
<gene>
    <name evidence="2" type="ORF">MM415B03934_0005</name>
</gene>
<feature type="domain" description="Bbp19-like phage" evidence="1">
    <location>
        <begin position="21"/>
        <end position="69"/>
    </location>
</feature>
<dbReference type="Pfam" id="PF25181">
    <property type="entry name" value="Phage_Bbp19"/>
    <property type="match status" value="1"/>
</dbReference>
<name>A0A6M3LI88_9ZZZZ</name>
<evidence type="ECO:0000259" key="1">
    <source>
        <dbReference type="Pfam" id="PF25181"/>
    </source>
</evidence>